<feature type="compositionally biased region" description="Basic and acidic residues" evidence="2">
    <location>
        <begin position="138"/>
        <end position="147"/>
    </location>
</feature>
<evidence type="ECO:0000256" key="2">
    <source>
        <dbReference type="SAM" id="MobiDB-lite"/>
    </source>
</evidence>
<organism evidence="5 6">
    <name type="scientific">Hermanssonia centrifuga</name>
    <dbReference type="NCBI Taxonomy" id="98765"/>
    <lineage>
        <taxon>Eukaryota</taxon>
        <taxon>Fungi</taxon>
        <taxon>Dikarya</taxon>
        <taxon>Basidiomycota</taxon>
        <taxon>Agaricomycotina</taxon>
        <taxon>Agaricomycetes</taxon>
        <taxon>Polyporales</taxon>
        <taxon>Meruliaceae</taxon>
        <taxon>Hermanssonia</taxon>
    </lineage>
</organism>
<keyword evidence="3" id="KW-0812">Transmembrane</keyword>
<feature type="transmembrane region" description="Helical" evidence="3">
    <location>
        <begin position="623"/>
        <end position="640"/>
    </location>
</feature>
<feature type="transmembrane region" description="Helical" evidence="3">
    <location>
        <begin position="598"/>
        <end position="616"/>
    </location>
</feature>
<keyword evidence="3" id="KW-1133">Transmembrane helix</keyword>
<comment type="caution">
    <text evidence="5">The sequence shown here is derived from an EMBL/GenBank/DDBJ whole genome shotgun (WGS) entry which is preliminary data.</text>
</comment>
<evidence type="ECO:0000313" key="6">
    <source>
        <dbReference type="Proteomes" id="UP000186601"/>
    </source>
</evidence>
<evidence type="ECO:0000313" key="5">
    <source>
        <dbReference type="EMBL" id="PSR79039.1"/>
    </source>
</evidence>
<evidence type="ECO:0000259" key="4">
    <source>
        <dbReference type="Pfam" id="PF06738"/>
    </source>
</evidence>
<dbReference type="Pfam" id="PF06738">
    <property type="entry name" value="ThrE"/>
    <property type="match status" value="1"/>
</dbReference>
<comment type="similarity">
    <text evidence="1">Belongs to the ThrE exporter (TC 2.A.79) family.</text>
</comment>
<dbReference type="EMBL" id="MLYV02000712">
    <property type="protein sequence ID" value="PSR79039.1"/>
    <property type="molecule type" value="Genomic_DNA"/>
</dbReference>
<feature type="transmembrane region" description="Helical" evidence="3">
    <location>
        <begin position="500"/>
        <end position="523"/>
    </location>
</feature>
<feature type="compositionally biased region" description="Polar residues" evidence="2">
    <location>
        <begin position="166"/>
        <end position="176"/>
    </location>
</feature>
<dbReference type="PANTHER" id="PTHR31082">
    <property type="entry name" value="PHEROMONE-REGULATED MEMBRANE PROTEIN 10"/>
    <property type="match status" value="1"/>
</dbReference>
<keyword evidence="6" id="KW-1185">Reference proteome</keyword>
<name>A0A2R6NX85_9APHY</name>
<accession>A0A2R6NX85</accession>
<feature type="transmembrane region" description="Helical" evidence="3">
    <location>
        <begin position="465"/>
        <end position="488"/>
    </location>
</feature>
<feature type="region of interest" description="Disordered" evidence="2">
    <location>
        <begin position="1"/>
        <end position="121"/>
    </location>
</feature>
<feature type="transmembrane region" description="Helical" evidence="3">
    <location>
        <begin position="678"/>
        <end position="700"/>
    </location>
</feature>
<dbReference type="AlphaFoldDB" id="A0A2R6NX85"/>
<proteinExistence type="inferred from homology"/>
<feature type="compositionally biased region" description="Low complexity" evidence="2">
    <location>
        <begin position="9"/>
        <end position="38"/>
    </location>
</feature>
<feature type="transmembrane region" description="Helical" evidence="3">
    <location>
        <begin position="712"/>
        <end position="735"/>
    </location>
</feature>
<feature type="compositionally biased region" description="Acidic residues" evidence="2">
    <location>
        <begin position="189"/>
        <end position="205"/>
    </location>
</feature>
<dbReference type="OrthoDB" id="413008at2759"/>
<keyword evidence="3" id="KW-0472">Membrane</keyword>
<feature type="domain" description="Threonine/serine exporter-like N-terminal" evidence="4">
    <location>
        <begin position="277"/>
        <end position="516"/>
    </location>
</feature>
<dbReference type="InterPro" id="IPR051361">
    <property type="entry name" value="ThrE/Ser_Exporter"/>
</dbReference>
<sequence>MSFTELPPRNRSSIRSRASTSSEYSDPSSPSHQSSHSYFGNGVESQEDSQSRRTPTVPSPSFGFNHAIKSFEAVPSESQGRLQGNNSEGRYRASSSPNEISRDDEPAAFPDSRYDTDLSSYRHPFEIARPLNALNTSELRHPQHDSPDFGPNHVSMDELEAGLAKESSTTKRPSSPSEERGFFSSLCDADNDWNDMEEEAPDEDPAITKRGLDDTLYEQVLDPDDPIVTGKHKESEPDRDETERDVWRQMSYRQRRKERMKMKVEYNVSSVVNREKFLMKLGKALMTFGAPSHRIESQLLAAARILELQAEFIHVPGLIMCSFTDKESKSSETHFIKCGGRVTLGRLHEVHQIYRAVVHDELSAKRAGDMLGELLVAKPIYSALKQCILAFWIAALICPLAFGGSFIDMWVAGAGAIFLSFMRVGVISKGKQFYANVFEVCMAILISFTARALSSIHGQIFCYNAISSASIVSSLPGFLILSGSLELASKNIMCGSVKMVYALIYTLFLGFGLQIGNDVYLLFDRPARHALDQLAGQLYTQISQVGIFAPDNGTFTFVNNGKPLAGTFTFLDVNPFPQEHIVTGCFRSADFPWYLQPFPWWSQFIIVPIFSILSSLANLQPIWTYDMVVMVVISCAAYAANKSANHYILNRSDIVSAIGAFVVGILGNFYSRKMGGTAFTVMVTGVLFLVPSGLSAVGGITAQGNGIDIGGAMIAVTIGITVGLFVSQAMVYAFGSRKNAAIFSF</sequence>
<feature type="compositionally biased region" description="Polar residues" evidence="2">
    <location>
        <begin position="76"/>
        <end position="99"/>
    </location>
</feature>
<feature type="transmembrane region" description="Helical" evidence="3">
    <location>
        <begin position="433"/>
        <end position="453"/>
    </location>
</feature>
<dbReference type="Proteomes" id="UP000186601">
    <property type="component" value="Unassembled WGS sequence"/>
</dbReference>
<evidence type="ECO:0000256" key="3">
    <source>
        <dbReference type="SAM" id="Phobius"/>
    </source>
</evidence>
<feature type="compositionally biased region" description="Basic and acidic residues" evidence="2">
    <location>
        <begin position="231"/>
        <end position="244"/>
    </location>
</feature>
<feature type="transmembrane region" description="Helical" evidence="3">
    <location>
        <begin position="652"/>
        <end position="671"/>
    </location>
</feature>
<dbReference type="InterPro" id="IPR010619">
    <property type="entry name" value="ThrE-like_N"/>
</dbReference>
<gene>
    <name evidence="5" type="ORF">PHLCEN_2v7226</name>
</gene>
<feature type="transmembrane region" description="Helical" evidence="3">
    <location>
        <begin position="389"/>
        <end position="421"/>
    </location>
</feature>
<reference evidence="5 6" key="1">
    <citation type="submission" date="2018-02" db="EMBL/GenBank/DDBJ databases">
        <title>Genome sequence of the basidiomycete white-rot fungus Phlebia centrifuga.</title>
        <authorList>
            <person name="Granchi Z."/>
            <person name="Peng M."/>
            <person name="de Vries R.P."/>
            <person name="Hilden K."/>
            <person name="Makela M.R."/>
            <person name="Grigoriev I."/>
            <person name="Riley R."/>
        </authorList>
    </citation>
    <scope>NUCLEOTIDE SEQUENCE [LARGE SCALE GENOMIC DNA]</scope>
    <source>
        <strain evidence="5 6">FBCC195</strain>
    </source>
</reference>
<dbReference type="GO" id="GO:0022857">
    <property type="term" value="F:transmembrane transporter activity"/>
    <property type="evidence" value="ECO:0007669"/>
    <property type="project" value="InterPro"/>
</dbReference>
<feature type="region of interest" description="Disordered" evidence="2">
    <location>
        <begin position="133"/>
        <end position="244"/>
    </location>
</feature>
<dbReference type="PANTHER" id="PTHR31082:SF4">
    <property type="entry name" value="PHEROMONE-REGULATED MEMBRANE PROTEIN 10"/>
    <property type="match status" value="1"/>
</dbReference>
<protein>
    <recommendedName>
        <fullName evidence="4">Threonine/serine exporter-like N-terminal domain-containing protein</fullName>
    </recommendedName>
</protein>
<evidence type="ECO:0000256" key="1">
    <source>
        <dbReference type="ARBA" id="ARBA00034125"/>
    </source>
</evidence>